<dbReference type="PROSITE" id="PS00888">
    <property type="entry name" value="CNMP_BINDING_1"/>
    <property type="match status" value="1"/>
</dbReference>
<feature type="compositionally biased region" description="Polar residues" evidence="9">
    <location>
        <begin position="1073"/>
        <end position="1091"/>
    </location>
</feature>
<gene>
    <name evidence="12" type="primary">Cnga3</name>
    <name evidence="12" type="ORF">NPIL_390181</name>
</gene>
<dbReference type="InterPro" id="IPR050866">
    <property type="entry name" value="CNG_cation_channel"/>
</dbReference>
<feature type="compositionally biased region" description="Acidic residues" evidence="9">
    <location>
        <begin position="865"/>
        <end position="875"/>
    </location>
</feature>
<keyword evidence="2" id="KW-0813">Transport</keyword>
<keyword evidence="5" id="KW-0406">Ion transport</keyword>
<evidence type="ECO:0000313" key="13">
    <source>
        <dbReference type="Proteomes" id="UP000887013"/>
    </source>
</evidence>
<reference evidence="12" key="1">
    <citation type="submission" date="2020-08" db="EMBL/GenBank/DDBJ databases">
        <title>Multicomponent nature underlies the extraordinary mechanical properties of spider dragline silk.</title>
        <authorList>
            <person name="Kono N."/>
            <person name="Nakamura H."/>
            <person name="Mori M."/>
            <person name="Yoshida Y."/>
            <person name="Ohtoshi R."/>
            <person name="Malay A.D."/>
            <person name="Moran D.A.P."/>
            <person name="Tomita M."/>
            <person name="Numata K."/>
            <person name="Arakawa K."/>
        </authorList>
    </citation>
    <scope>NUCLEOTIDE SEQUENCE</scope>
</reference>
<dbReference type="PROSITE" id="PS50042">
    <property type="entry name" value="CNMP_BINDING_3"/>
    <property type="match status" value="1"/>
</dbReference>
<dbReference type="InterPro" id="IPR014710">
    <property type="entry name" value="RmlC-like_jellyroll"/>
</dbReference>
<feature type="region of interest" description="Disordered" evidence="9">
    <location>
        <begin position="976"/>
        <end position="1014"/>
    </location>
</feature>
<evidence type="ECO:0000256" key="2">
    <source>
        <dbReference type="ARBA" id="ARBA00022448"/>
    </source>
</evidence>
<feature type="compositionally biased region" description="Polar residues" evidence="9">
    <location>
        <begin position="1160"/>
        <end position="1191"/>
    </location>
</feature>
<keyword evidence="3 10" id="KW-0812">Transmembrane</keyword>
<feature type="region of interest" description="Disordered" evidence="9">
    <location>
        <begin position="29"/>
        <end position="55"/>
    </location>
</feature>
<evidence type="ECO:0000256" key="4">
    <source>
        <dbReference type="ARBA" id="ARBA00022989"/>
    </source>
</evidence>
<dbReference type="GO" id="GO:0016020">
    <property type="term" value="C:membrane"/>
    <property type="evidence" value="ECO:0007669"/>
    <property type="project" value="UniProtKB-SubCell"/>
</dbReference>
<evidence type="ECO:0000256" key="10">
    <source>
        <dbReference type="SAM" id="Phobius"/>
    </source>
</evidence>
<evidence type="ECO:0000256" key="5">
    <source>
        <dbReference type="ARBA" id="ARBA00023065"/>
    </source>
</evidence>
<keyword evidence="8" id="KW-0407">Ion channel</keyword>
<comment type="caution">
    <text evidence="12">The sequence shown here is derived from an EMBL/GenBank/DDBJ whole genome shotgun (WGS) entry which is preliminary data.</text>
</comment>
<dbReference type="InterPro" id="IPR018490">
    <property type="entry name" value="cNMP-bd_dom_sf"/>
</dbReference>
<dbReference type="SMART" id="SM00100">
    <property type="entry name" value="cNMP"/>
    <property type="match status" value="1"/>
</dbReference>
<dbReference type="EMBL" id="BMAW01009525">
    <property type="protein sequence ID" value="GFT14210.1"/>
    <property type="molecule type" value="Genomic_DNA"/>
</dbReference>
<dbReference type="InterPro" id="IPR005821">
    <property type="entry name" value="Ion_trans_dom"/>
</dbReference>
<dbReference type="InterPro" id="IPR018488">
    <property type="entry name" value="cNMP-bd_CS"/>
</dbReference>
<dbReference type="CDD" id="cd00038">
    <property type="entry name" value="CAP_ED"/>
    <property type="match status" value="1"/>
</dbReference>
<dbReference type="Pfam" id="PF00520">
    <property type="entry name" value="Ion_trans"/>
    <property type="match status" value="1"/>
</dbReference>
<evidence type="ECO:0000256" key="6">
    <source>
        <dbReference type="ARBA" id="ARBA00023136"/>
    </source>
</evidence>
<sequence>MVEGSPRRVSVSAHDANIKIPLELAEDEEKNNLRYRQHESIHKTESGSDSPSGSRWKKLRTTVQLGNAVAHHRKPPLKREDSFLKRFSTRPPNIILSDKDPVKANNWFYRLARASVLNPDESLLFWWLWLVTFCGLYNSWTLIAREAFPELQEAHVLLWNILDWCSDVVYFLDIAVQFRTGYLEQGIMVRDGAQLAKHYVTSRDFFLDVAALAPLSFLQGVVGDSPLLRFPRFLKARRIYKFYYAVESRTAYPNLWRVANLIHVLLLLAHWFGCFYYMLSELEGFKGNWAYKNPENPENSPLVRKYLGSVYWSTLTLTTIGDLATPATNLQYLFTIISYLIGVFIFATIVGQVGNVITNRNASRLEFERLLDGAKLYMRHHKVPKGMQRRVQRWYDYSWSRGRMQGGGDIHSALGILPDKLKTELAIHVNLKTLKKVSIFKECQPEFLHDLVLKMKAYIFTPGDLVCRKGEVAREMFIIADGILQVINDKGQVLTHMRAGDFFGEIGILNLDGFNRRTADVRSVGYSELFSLSREDVLSAMKDYPEAEDILQTMGRRRLLEARLQNASEKAPYQDDSDGRNENRQRKKGISLAYLLRKKDTQCDIANFHKQKLSNISVASTKSGETQSVSCPEPTKIEVHQNSLIHFNHVQVKPSNSDSKSTSEDTINSNPRVSCLVEQITSKFRKRNKIPQFRIRRKHSWWYKLSSLVHLRKKSITATSSLKRSEASGDVEEARSSKNMNSCDVLLKPEDLRLQRSLQGSQKDSEGRRTSSQLSKPSVSNWTRSELFTHSAAEATFTKQNKNRRKTLADGMLLSSNFSQNKSFTSHEKVPGILMTGSDLNAPEETSDVSPMSSNYSLTPSTTENGEDDDEDDGREEVVVQKEKRDVGVPPDEDDANNIAIEAPNLPPEISNMIWNILMGIKDKVDEIIMQSKRKTFAEIETLKERIKQQDALIEYLQMRCARERISVDFSVPAMEPRGAEVSSRTAPHQTVEKSSPPNKPSQDSAVSSLDTPSPLDFMADVKFEEEDMWLVEFPPNIPVPLPAKPAEKRSKLRRHSSVEVGHEIPFRLAAQKQPSENFLQPTMSRNQQVSPRRFSESQARPDVVPLNKSFAAKVRRVLAKVRVNRDSDDQSSSETSSPQSSYKWPQATSNTEDKKTRRSSTGSPNFSTLFHQKNTISGGSSSKKYQNNSETSEDNTGRRYGSDGNPVVKRVLPTITESSSFDSLRDSPLMPHAASSQPMVGMPILEDEKLTVVIDMTATVDEEVVTKETSLK</sequence>
<dbReference type="Gene3D" id="1.10.287.70">
    <property type="match status" value="1"/>
</dbReference>
<feature type="domain" description="Cyclic nucleotide-binding" evidence="11">
    <location>
        <begin position="439"/>
        <end position="535"/>
    </location>
</feature>
<dbReference type="OrthoDB" id="421226at2759"/>
<feature type="region of interest" description="Disordered" evidence="9">
    <location>
        <begin position="1124"/>
        <end position="1208"/>
    </location>
</feature>
<evidence type="ECO:0000256" key="1">
    <source>
        <dbReference type="ARBA" id="ARBA00004141"/>
    </source>
</evidence>
<accession>A0A8X6TJ98</accession>
<feature type="compositionally biased region" description="Polar residues" evidence="9">
    <location>
        <begin position="770"/>
        <end position="782"/>
    </location>
</feature>
<evidence type="ECO:0000313" key="12">
    <source>
        <dbReference type="EMBL" id="GFT14210.1"/>
    </source>
</evidence>
<feature type="compositionally biased region" description="Low complexity" evidence="9">
    <location>
        <begin position="1131"/>
        <end position="1142"/>
    </location>
</feature>
<dbReference type="GO" id="GO:0044877">
    <property type="term" value="F:protein-containing complex binding"/>
    <property type="evidence" value="ECO:0007669"/>
    <property type="project" value="TreeGrafter"/>
</dbReference>
<keyword evidence="6 10" id="KW-0472">Membrane</keyword>
<dbReference type="PROSITE" id="PS00889">
    <property type="entry name" value="CNMP_BINDING_2"/>
    <property type="match status" value="1"/>
</dbReference>
<dbReference type="FunFam" id="1.10.287.630:FF:000001">
    <property type="entry name" value="Cyclic nucleotide-gated channel alpha 3"/>
    <property type="match status" value="1"/>
</dbReference>
<evidence type="ECO:0000259" key="11">
    <source>
        <dbReference type="PROSITE" id="PS50042"/>
    </source>
</evidence>
<keyword evidence="4 10" id="KW-1133">Transmembrane helix</keyword>
<feature type="region of interest" description="Disordered" evidence="9">
    <location>
        <begin position="758"/>
        <end position="782"/>
    </location>
</feature>
<evidence type="ECO:0000256" key="8">
    <source>
        <dbReference type="ARBA" id="ARBA00023303"/>
    </source>
</evidence>
<evidence type="ECO:0000256" key="9">
    <source>
        <dbReference type="SAM" id="MobiDB-lite"/>
    </source>
</evidence>
<feature type="region of interest" description="Disordered" evidence="9">
    <location>
        <begin position="1071"/>
        <end position="1102"/>
    </location>
</feature>
<dbReference type="Proteomes" id="UP000887013">
    <property type="component" value="Unassembled WGS sequence"/>
</dbReference>
<evidence type="ECO:0000256" key="3">
    <source>
        <dbReference type="ARBA" id="ARBA00022692"/>
    </source>
</evidence>
<organism evidence="12 13">
    <name type="scientific">Nephila pilipes</name>
    <name type="common">Giant wood spider</name>
    <name type="synonym">Nephila maculata</name>
    <dbReference type="NCBI Taxonomy" id="299642"/>
    <lineage>
        <taxon>Eukaryota</taxon>
        <taxon>Metazoa</taxon>
        <taxon>Ecdysozoa</taxon>
        <taxon>Arthropoda</taxon>
        <taxon>Chelicerata</taxon>
        <taxon>Arachnida</taxon>
        <taxon>Araneae</taxon>
        <taxon>Araneomorphae</taxon>
        <taxon>Entelegynae</taxon>
        <taxon>Araneoidea</taxon>
        <taxon>Nephilidae</taxon>
        <taxon>Nephila</taxon>
    </lineage>
</organism>
<feature type="compositionally biased region" description="Basic and acidic residues" evidence="9">
    <location>
        <begin position="30"/>
        <end position="46"/>
    </location>
</feature>
<keyword evidence="7" id="KW-1071">Ligand-gated ion channel</keyword>
<dbReference type="GO" id="GO:0005221">
    <property type="term" value="F:intracellularly cyclic nucleotide-activated monoatomic cation channel activity"/>
    <property type="evidence" value="ECO:0007669"/>
    <property type="project" value="InterPro"/>
</dbReference>
<feature type="region of interest" description="Disordered" evidence="9">
    <location>
        <begin position="565"/>
        <end position="585"/>
    </location>
</feature>
<feature type="transmembrane region" description="Helical" evidence="10">
    <location>
        <begin position="258"/>
        <end position="279"/>
    </location>
</feature>
<feature type="region of interest" description="Disordered" evidence="9">
    <location>
        <begin position="718"/>
        <end position="742"/>
    </location>
</feature>
<dbReference type="InterPro" id="IPR000595">
    <property type="entry name" value="cNMP-bd_dom"/>
</dbReference>
<dbReference type="Gene3D" id="2.60.120.10">
    <property type="entry name" value="Jelly Rolls"/>
    <property type="match status" value="1"/>
</dbReference>
<dbReference type="PANTHER" id="PTHR45638:SF7">
    <property type="entry name" value="CYCLIC NUCLEOTIDE-GATED ION CHANNEL-LIKE, ISOFORM E"/>
    <property type="match status" value="1"/>
</dbReference>
<dbReference type="Pfam" id="PF00027">
    <property type="entry name" value="cNMP_binding"/>
    <property type="match status" value="1"/>
</dbReference>
<feature type="compositionally biased region" description="Polar residues" evidence="9">
    <location>
        <begin position="983"/>
        <end position="1012"/>
    </location>
</feature>
<feature type="transmembrane region" description="Helical" evidence="10">
    <location>
        <begin position="123"/>
        <end position="143"/>
    </location>
</feature>
<dbReference type="SUPFAM" id="SSF51206">
    <property type="entry name" value="cAMP-binding domain-like"/>
    <property type="match status" value="1"/>
</dbReference>
<dbReference type="Gene3D" id="1.10.287.630">
    <property type="entry name" value="Helix hairpin bin"/>
    <property type="match status" value="1"/>
</dbReference>
<feature type="compositionally biased region" description="Basic and acidic residues" evidence="9">
    <location>
        <begin position="723"/>
        <end position="736"/>
    </location>
</feature>
<protein>
    <submittedName>
        <fullName evidence="12">Cyclic nucleotide-gated cation channel alpha-3</fullName>
    </submittedName>
</protein>
<evidence type="ECO:0000256" key="7">
    <source>
        <dbReference type="ARBA" id="ARBA00023286"/>
    </source>
</evidence>
<feature type="transmembrane region" description="Helical" evidence="10">
    <location>
        <begin position="332"/>
        <end position="354"/>
    </location>
</feature>
<proteinExistence type="predicted"/>
<name>A0A8X6TJ98_NEPPI</name>
<keyword evidence="13" id="KW-1185">Reference proteome</keyword>
<dbReference type="AlphaFoldDB" id="A0A8X6TJ98"/>
<feature type="compositionally biased region" description="Polar residues" evidence="9">
    <location>
        <begin position="848"/>
        <end position="863"/>
    </location>
</feature>
<feature type="region of interest" description="Disordered" evidence="9">
    <location>
        <begin position="835"/>
        <end position="876"/>
    </location>
</feature>
<dbReference type="PANTHER" id="PTHR45638">
    <property type="entry name" value="CYCLIC NUCLEOTIDE-GATED CATION CHANNEL SUBUNIT A"/>
    <property type="match status" value="1"/>
</dbReference>
<dbReference type="SUPFAM" id="SSF81324">
    <property type="entry name" value="Voltage-gated potassium channels"/>
    <property type="match status" value="1"/>
</dbReference>
<comment type="subcellular location">
    <subcellularLocation>
        <location evidence="1">Membrane</location>
        <topology evidence="1">Multi-pass membrane protein</topology>
    </subcellularLocation>
</comment>